<reference evidence="1 2" key="1">
    <citation type="submission" date="2016-04" db="EMBL/GenBank/DDBJ databases">
        <title>Draft Genome Assembly of the Bloom-forming Cyanobacterium Nodularia spumigena Strain CENA596 in Shrimp Production Ponds.</title>
        <authorList>
            <person name="Popin R.V."/>
            <person name="Rigonato J."/>
            <person name="Abreu V.A."/>
            <person name="Andreote A.P."/>
            <person name="Silveira S.B."/>
            <person name="Odebrecht C."/>
            <person name="Fiore M.F."/>
        </authorList>
    </citation>
    <scope>NUCLEOTIDE SEQUENCE [LARGE SCALE GENOMIC DNA]</scope>
    <source>
        <strain evidence="1 2">CENA596</strain>
    </source>
</reference>
<dbReference type="PANTHER" id="PTHR39550:SF1">
    <property type="entry name" value="SLL0658 PROTEIN"/>
    <property type="match status" value="1"/>
</dbReference>
<evidence type="ECO:0000313" key="2">
    <source>
        <dbReference type="Proteomes" id="UP000076555"/>
    </source>
</evidence>
<dbReference type="RefSeq" id="WP_063872697.1">
    <property type="nucleotide sequence ID" value="NZ_CAWMRI010000125.1"/>
</dbReference>
<protein>
    <submittedName>
        <fullName evidence="1">Nuclease</fullName>
    </submittedName>
</protein>
<dbReference type="OrthoDB" id="9796404at2"/>
<comment type="caution">
    <text evidence="1">The sequence shown here is derived from an EMBL/GenBank/DDBJ whole genome shotgun (WGS) entry which is preliminary data.</text>
</comment>
<gene>
    <name evidence="1" type="ORF">A2T98_10335</name>
</gene>
<name>A0A166JMY0_NODSP</name>
<dbReference type="Pfam" id="PF11848">
    <property type="entry name" value="DUF3368"/>
    <property type="match status" value="1"/>
</dbReference>
<dbReference type="InterPro" id="IPR021799">
    <property type="entry name" value="PIN-like_prokaryotic"/>
</dbReference>
<dbReference type="PANTHER" id="PTHR39550">
    <property type="entry name" value="SLL0658 PROTEIN"/>
    <property type="match status" value="1"/>
</dbReference>
<dbReference type="AlphaFoldDB" id="A0A166JMY0"/>
<evidence type="ECO:0000313" key="1">
    <source>
        <dbReference type="EMBL" id="KZL49909.1"/>
    </source>
</evidence>
<organism evidence="1 2">
    <name type="scientific">Nodularia spumigena CENA596</name>
    <dbReference type="NCBI Taxonomy" id="1819295"/>
    <lineage>
        <taxon>Bacteria</taxon>
        <taxon>Bacillati</taxon>
        <taxon>Cyanobacteriota</taxon>
        <taxon>Cyanophyceae</taxon>
        <taxon>Nostocales</taxon>
        <taxon>Nodulariaceae</taxon>
        <taxon>Nodularia</taxon>
    </lineage>
</organism>
<accession>A0A166JMY0</accession>
<dbReference type="Proteomes" id="UP000076555">
    <property type="component" value="Unassembled WGS sequence"/>
</dbReference>
<proteinExistence type="predicted"/>
<dbReference type="EMBL" id="LWAJ01000125">
    <property type="protein sequence ID" value="KZL49909.1"/>
    <property type="molecule type" value="Genomic_DNA"/>
</dbReference>
<sequence>MTVVCNATPLINFAAINRLNILQEIFGKVLIPQAVYQETTVSSFIWSQFIVQAVTCGWLEIHTVAKIDPIISTELDDGEREAIALALETGIHKILLDEREARQVAKNMELKLIGTLGILLLAKEKQIIDQVKPLLDEMIDIAQYWVNPKLYEQVLKQAEE</sequence>